<feature type="transmembrane region" description="Helical" evidence="1">
    <location>
        <begin position="116"/>
        <end position="138"/>
    </location>
</feature>
<name>A0A844F4J5_CLOSV</name>
<dbReference type="GO" id="GO:0140359">
    <property type="term" value="F:ABC-type transporter activity"/>
    <property type="evidence" value="ECO:0007669"/>
    <property type="project" value="InterPro"/>
</dbReference>
<feature type="transmembrane region" description="Helical" evidence="1">
    <location>
        <begin position="150"/>
        <end position="175"/>
    </location>
</feature>
<evidence type="ECO:0000313" key="2">
    <source>
        <dbReference type="EMBL" id="MSS41138.1"/>
    </source>
</evidence>
<feature type="transmembrane region" description="Helical" evidence="1">
    <location>
        <begin position="74"/>
        <end position="95"/>
    </location>
</feature>
<feature type="transmembrane region" description="Helical" evidence="1">
    <location>
        <begin position="21"/>
        <end position="39"/>
    </location>
</feature>
<accession>A0A844F4J5</accession>
<keyword evidence="1" id="KW-0472">Membrane</keyword>
<protein>
    <submittedName>
        <fullName evidence="2">ABC transporter permease subunit</fullName>
    </submittedName>
</protein>
<comment type="caution">
    <text evidence="2">The sequence shown here is derived from an EMBL/GenBank/DDBJ whole genome shotgun (WGS) entry which is preliminary data.</text>
</comment>
<dbReference type="PANTHER" id="PTHR37305:SF1">
    <property type="entry name" value="MEMBRANE PROTEIN"/>
    <property type="match status" value="1"/>
</dbReference>
<dbReference type="RefSeq" id="WP_154322044.1">
    <property type="nucleotide sequence ID" value="NZ_CAMBVY010000010.1"/>
</dbReference>
<dbReference type="Pfam" id="PF12679">
    <property type="entry name" value="ABC2_membrane_2"/>
    <property type="match status" value="1"/>
</dbReference>
<keyword evidence="1" id="KW-1133">Transmembrane helix</keyword>
<dbReference type="GO" id="GO:0005886">
    <property type="term" value="C:plasma membrane"/>
    <property type="evidence" value="ECO:0007669"/>
    <property type="project" value="UniProtKB-SubCell"/>
</dbReference>
<organism evidence="2 3">
    <name type="scientific">Clostridium scindens (strain JCM 10418 / VPI 12708)</name>
    <dbReference type="NCBI Taxonomy" id="29347"/>
    <lineage>
        <taxon>Bacteria</taxon>
        <taxon>Bacillati</taxon>
        <taxon>Bacillota</taxon>
        <taxon>Clostridia</taxon>
        <taxon>Lachnospirales</taxon>
        <taxon>Lachnospiraceae</taxon>
    </lineage>
</organism>
<dbReference type="EMBL" id="VUMB01000027">
    <property type="protein sequence ID" value="MSS41138.1"/>
    <property type="molecule type" value="Genomic_DNA"/>
</dbReference>
<evidence type="ECO:0000256" key="1">
    <source>
        <dbReference type="SAM" id="Phobius"/>
    </source>
</evidence>
<dbReference type="Proteomes" id="UP000462363">
    <property type="component" value="Unassembled WGS sequence"/>
</dbReference>
<dbReference type="AlphaFoldDB" id="A0A844F4J5"/>
<feature type="transmembrane region" description="Helical" evidence="1">
    <location>
        <begin position="229"/>
        <end position="251"/>
    </location>
</feature>
<sequence>MRQLSAFLRKEGMELIRTGKIWILLIIFILFGIMNPAIAKLTPWMVETMSDSLAESGMVLTEVKVNAMTSWNQFYKNISIALIIFALMLSGILTTEYQKGTLVNMLTKGLIRWKVVGAKSIASIGLWTVCYWLCYGITYGYNMYFWNNGIASHVAFAAFCVYLLGIWVMLLILLISTLLNTASGVLAVTGVAVIASYVAGMFGKIGEYLPIRLLSAGNLLAGSMSPEDFWKAIAVALASGVVFFVLSVACFNRKNIG</sequence>
<feature type="transmembrane region" description="Helical" evidence="1">
    <location>
        <begin position="182"/>
        <end position="203"/>
    </location>
</feature>
<gene>
    <name evidence="2" type="ORF">FYJ37_12450</name>
</gene>
<keyword evidence="1" id="KW-0812">Transmembrane</keyword>
<reference evidence="2 3" key="1">
    <citation type="submission" date="2019-08" db="EMBL/GenBank/DDBJ databases">
        <title>In-depth cultivation of the pig gut microbiome towards novel bacterial diversity and tailored functional studies.</title>
        <authorList>
            <person name="Wylensek D."/>
            <person name="Hitch T.C.A."/>
            <person name="Clavel T."/>
        </authorList>
    </citation>
    <scope>NUCLEOTIDE SEQUENCE [LARGE SCALE GENOMIC DNA]</scope>
    <source>
        <strain evidence="2 3">BL-389-WT-3D</strain>
    </source>
</reference>
<evidence type="ECO:0000313" key="3">
    <source>
        <dbReference type="Proteomes" id="UP000462363"/>
    </source>
</evidence>
<proteinExistence type="predicted"/>
<dbReference type="PANTHER" id="PTHR37305">
    <property type="entry name" value="INTEGRAL MEMBRANE PROTEIN-RELATED"/>
    <property type="match status" value="1"/>
</dbReference>